<reference evidence="1 2" key="1">
    <citation type="submission" date="2016-11" db="EMBL/GenBank/DDBJ databases">
        <authorList>
            <person name="Jaros S."/>
            <person name="Januszkiewicz K."/>
            <person name="Wedrychowicz H."/>
        </authorList>
    </citation>
    <scope>NUCLEOTIDE SEQUENCE [LARGE SCALE GENOMIC DNA]</scope>
    <source>
        <strain evidence="1 2">DSM 29431</strain>
    </source>
</reference>
<dbReference type="Proteomes" id="UP000184221">
    <property type="component" value="Unassembled WGS sequence"/>
</dbReference>
<organism evidence="1 2">
    <name type="scientific">Marivita hallyeonensis</name>
    <dbReference type="NCBI Taxonomy" id="996342"/>
    <lineage>
        <taxon>Bacteria</taxon>
        <taxon>Pseudomonadati</taxon>
        <taxon>Pseudomonadota</taxon>
        <taxon>Alphaproteobacteria</taxon>
        <taxon>Rhodobacterales</taxon>
        <taxon>Roseobacteraceae</taxon>
        <taxon>Marivita</taxon>
    </lineage>
</organism>
<protein>
    <submittedName>
        <fullName evidence="1">Uncharacterized protein</fullName>
    </submittedName>
</protein>
<keyword evidence="2" id="KW-1185">Reference proteome</keyword>
<name>A0A1M5XN59_9RHOB</name>
<accession>A0A1M5XN59</accession>
<dbReference type="STRING" id="996342.SAMN05443551_4049"/>
<sequence length="68" mass="7469">MTRYYTVTTPDEGNDGKTRFHKIGVAFLQKPDAKSFLTIQLFATPVTGQLVLFEPKPDGQGDAPALVE</sequence>
<dbReference type="OrthoDB" id="7652274at2"/>
<proteinExistence type="predicted"/>
<dbReference type="EMBL" id="FQXC01000007">
    <property type="protein sequence ID" value="SHI01285.1"/>
    <property type="molecule type" value="Genomic_DNA"/>
</dbReference>
<dbReference type="RefSeq" id="WP_143152751.1">
    <property type="nucleotide sequence ID" value="NZ_FQXC01000007.1"/>
</dbReference>
<gene>
    <name evidence="1" type="ORF">SAMN05443551_4049</name>
</gene>
<evidence type="ECO:0000313" key="2">
    <source>
        <dbReference type="Proteomes" id="UP000184221"/>
    </source>
</evidence>
<dbReference type="AlphaFoldDB" id="A0A1M5XN59"/>
<evidence type="ECO:0000313" key="1">
    <source>
        <dbReference type="EMBL" id="SHI01285.1"/>
    </source>
</evidence>